<gene>
    <name evidence="2" type="ORF">FB45DRAFT_895236</name>
</gene>
<sequence>MSPAIPLCDSCPAAFEQSPLLTDDPTLPDRLVLMLRTNSNPGHEDQSFVTLRHIVDSSPPQLERYDAEIARLESLRQQIMTNRDALQRLYMHAKNILDTPVRRLPDELLVDILQRCRLGADTPFNKASEMRRLAGGPLVMLSQVCAHWRNVIHGTPAFWSTFEVDMSNITVPGRIPSASLQQRVLDLVTTALERSQQIPIAVKVRGHPQRPTGLEREVIQAVVERSQRWRTALFELRLDYDMQESLHRANANIPLLEVLCIRALNKTDRRRVPSYAIQYFTSADSLREVHVSGMEVEPLMLWRHSQFINCSYERVECEDLKPLIHRIQILPNGGCLHMQFDFKEIAAAEEQPKLPSVVSHIGELTLSSSNHEHDKKAERVLANILGALTLPELHNLNFRGMPPKKKSQAEDFEPLYWPHAAALEFFTRCESGLNLSHLSLADIFLTKEELLELLASLPALTSLFISDHPAKKRLITDPVLEALSVPGTGQAFGTAHRLLPNLTRLDIRSRGKFTEDSLLQLLRSRAGGSGTVTGRNPKFECVLMWFPRERYETNTSAEYKFREVMKFESIEKLVKALKGRLGFIRRLYKREDYVNDVWA</sequence>
<keyword evidence="3" id="KW-1185">Reference proteome</keyword>
<evidence type="ECO:0000313" key="2">
    <source>
        <dbReference type="EMBL" id="KAJ7648095.1"/>
    </source>
</evidence>
<dbReference type="Gene3D" id="1.20.1280.50">
    <property type="match status" value="1"/>
</dbReference>
<dbReference type="Proteomes" id="UP001221142">
    <property type="component" value="Unassembled WGS sequence"/>
</dbReference>
<accession>A0AAD7G180</accession>
<evidence type="ECO:0000256" key="1">
    <source>
        <dbReference type="SAM" id="Coils"/>
    </source>
</evidence>
<reference evidence="2" key="1">
    <citation type="submission" date="2023-03" db="EMBL/GenBank/DDBJ databases">
        <title>Massive genome expansion in bonnet fungi (Mycena s.s.) driven by repeated elements and novel gene families across ecological guilds.</title>
        <authorList>
            <consortium name="Lawrence Berkeley National Laboratory"/>
            <person name="Harder C.B."/>
            <person name="Miyauchi S."/>
            <person name="Viragh M."/>
            <person name="Kuo A."/>
            <person name="Thoen E."/>
            <person name="Andreopoulos B."/>
            <person name="Lu D."/>
            <person name="Skrede I."/>
            <person name="Drula E."/>
            <person name="Henrissat B."/>
            <person name="Morin E."/>
            <person name="Kohler A."/>
            <person name="Barry K."/>
            <person name="LaButti K."/>
            <person name="Morin E."/>
            <person name="Salamov A."/>
            <person name="Lipzen A."/>
            <person name="Mereny Z."/>
            <person name="Hegedus B."/>
            <person name="Baldrian P."/>
            <person name="Stursova M."/>
            <person name="Weitz H."/>
            <person name="Taylor A."/>
            <person name="Grigoriev I.V."/>
            <person name="Nagy L.G."/>
            <person name="Martin F."/>
            <person name="Kauserud H."/>
        </authorList>
    </citation>
    <scope>NUCLEOTIDE SEQUENCE</scope>
    <source>
        <strain evidence="2">9284</strain>
    </source>
</reference>
<evidence type="ECO:0000313" key="3">
    <source>
        <dbReference type="Proteomes" id="UP001221142"/>
    </source>
</evidence>
<name>A0AAD7G180_9AGAR</name>
<evidence type="ECO:0008006" key="4">
    <source>
        <dbReference type="Google" id="ProtNLM"/>
    </source>
</evidence>
<dbReference type="PANTHER" id="PTHR38926:SF5">
    <property type="entry name" value="F-BOX AND LEUCINE-RICH REPEAT PROTEIN 6"/>
    <property type="match status" value="1"/>
</dbReference>
<dbReference type="InterPro" id="IPR032675">
    <property type="entry name" value="LRR_dom_sf"/>
</dbReference>
<keyword evidence="1" id="KW-0175">Coiled coil</keyword>
<dbReference type="EMBL" id="JARKIF010000002">
    <property type="protein sequence ID" value="KAJ7648095.1"/>
    <property type="molecule type" value="Genomic_DNA"/>
</dbReference>
<proteinExistence type="predicted"/>
<feature type="coiled-coil region" evidence="1">
    <location>
        <begin position="62"/>
        <end position="89"/>
    </location>
</feature>
<dbReference type="Gene3D" id="3.80.10.10">
    <property type="entry name" value="Ribonuclease Inhibitor"/>
    <property type="match status" value="1"/>
</dbReference>
<dbReference type="SUPFAM" id="SSF52047">
    <property type="entry name" value="RNI-like"/>
    <property type="match status" value="1"/>
</dbReference>
<dbReference type="PANTHER" id="PTHR38926">
    <property type="entry name" value="F-BOX DOMAIN CONTAINING PROTEIN, EXPRESSED"/>
    <property type="match status" value="1"/>
</dbReference>
<protein>
    <recommendedName>
        <fullName evidence="4">F-box domain-containing protein</fullName>
    </recommendedName>
</protein>
<dbReference type="AlphaFoldDB" id="A0AAD7G180"/>
<organism evidence="2 3">
    <name type="scientific">Roridomyces roridus</name>
    <dbReference type="NCBI Taxonomy" id="1738132"/>
    <lineage>
        <taxon>Eukaryota</taxon>
        <taxon>Fungi</taxon>
        <taxon>Dikarya</taxon>
        <taxon>Basidiomycota</taxon>
        <taxon>Agaricomycotina</taxon>
        <taxon>Agaricomycetes</taxon>
        <taxon>Agaricomycetidae</taxon>
        <taxon>Agaricales</taxon>
        <taxon>Marasmiineae</taxon>
        <taxon>Mycenaceae</taxon>
        <taxon>Roridomyces</taxon>
    </lineage>
</organism>
<comment type="caution">
    <text evidence="2">The sequence shown here is derived from an EMBL/GenBank/DDBJ whole genome shotgun (WGS) entry which is preliminary data.</text>
</comment>